<dbReference type="RefSeq" id="WP_255229002.1">
    <property type="nucleotide sequence ID" value="NZ_JAJEKE010000023.1"/>
</dbReference>
<comment type="caution">
    <text evidence="1">The sequence shown here is derived from an EMBL/GenBank/DDBJ whole genome shotgun (WGS) entry which is preliminary data.</text>
</comment>
<organism evidence="1 2">
    <name type="scientific">Lutispora saccharofermentans</name>
    <dbReference type="NCBI Taxonomy" id="3024236"/>
    <lineage>
        <taxon>Bacteria</taxon>
        <taxon>Bacillati</taxon>
        <taxon>Bacillota</taxon>
        <taxon>Clostridia</taxon>
        <taxon>Lutisporales</taxon>
        <taxon>Lutisporaceae</taxon>
        <taxon>Lutispora</taxon>
    </lineage>
</organism>
<accession>A0ABT1NJQ8</accession>
<dbReference type="Proteomes" id="UP001651880">
    <property type="component" value="Unassembled WGS sequence"/>
</dbReference>
<protein>
    <submittedName>
        <fullName evidence="1">Uncharacterized protein</fullName>
    </submittedName>
</protein>
<name>A0ABT1NJQ8_9FIRM</name>
<evidence type="ECO:0000313" key="1">
    <source>
        <dbReference type="EMBL" id="MCQ1531463.1"/>
    </source>
</evidence>
<dbReference type="EMBL" id="JAJEKE010000023">
    <property type="protein sequence ID" value="MCQ1531463.1"/>
    <property type="molecule type" value="Genomic_DNA"/>
</dbReference>
<sequence>MYDNSKIISFAMNLGDGFEKAYRYSYFCKFTKSIRHSFKNIWSDSVFGQMMSGIFNIETQRNSLSYKLFTQSFLAVADFFNSKFSLEQGIAESKYINLIKRMKPSGARAQAKESIAGIVSGSIFMRCLYEFWEGMD</sequence>
<gene>
    <name evidence="1" type="ORF">LJD61_18275</name>
</gene>
<keyword evidence="2" id="KW-1185">Reference proteome</keyword>
<evidence type="ECO:0000313" key="2">
    <source>
        <dbReference type="Proteomes" id="UP001651880"/>
    </source>
</evidence>
<reference evidence="1 2" key="1">
    <citation type="submission" date="2021-10" db="EMBL/GenBank/DDBJ databases">
        <title>Lutispora strain m25 sp. nov., a thermophilic, non-spore-forming bacterium isolated from a lab-scale methanogenic bioreactor digesting anaerobic sludge.</title>
        <authorList>
            <person name="El Houari A."/>
            <person name="Mcdonald J."/>
        </authorList>
    </citation>
    <scope>NUCLEOTIDE SEQUENCE [LARGE SCALE GENOMIC DNA]</scope>
    <source>
        <strain evidence="2">m25</strain>
    </source>
</reference>
<proteinExistence type="predicted"/>